<accession>A0A0D1J6Y9</accession>
<name>A0A0D1J6Y9_9MYCO</name>
<keyword evidence="1" id="KW-0812">Transmembrane</keyword>
<feature type="transmembrane region" description="Helical" evidence="1">
    <location>
        <begin position="27"/>
        <end position="43"/>
    </location>
</feature>
<gene>
    <name evidence="2" type="ORF">TL10_08260</name>
</gene>
<dbReference type="RefSeq" id="WP_043985267.1">
    <property type="nucleotide sequence ID" value="NZ_JXST01000009.1"/>
</dbReference>
<protein>
    <submittedName>
        <fullName evidence="2">Uncharacterized protein</fullName>
    </submittedName>
</protein>
<organism evidence="2 3">
    <name type="scientific">Mycolicibacterium llatzerense</name>
    <dbReference type="NCBI Taxonomy" id="280871"/>
    <lineage>
        <taxon>Bacteria</taxon>
        <taxon>Bacillati</taxon>
        <taxon>Actinomycetota</taxon>
        <taxon>Actinomycetes</taxon>
        <taxon>Mycobacteriales</taxon>
        <taxon>Mycobacteriaceae</taxon>
        <taxon>Mycolicibacterium</taxon>
    </lineage>
</organism>
<proteinExistence type="predicted"/>
<dbReference type="PATRIC" id="fig|280871.6.peg.1707"/>
<evidence type="ECO:0000313" key="2">
    <source>
        <dbReference type="EMBL" id="KIU17348.1"/>
    </source>
</evidence>
<reference evidence="2 3" key="1">
    <citation type="submission" date="2015-01" db="EMBL/GenBank/DDBJ databases">
        <title>Genome sequence of Mycobacterium llatzerense and Mycobacterium immunogenum recovered from brain abscess.</title>
        <authorList>
            <person name="Greninger A.L."/>
            <person name="Langelier C."/>
            <person name="Cunningham G."/>
            <person name="Chiu C.Y."/>
            <person name="Miller S."/>
        </authorList>
    </citation>
    <scope>NUCLEOTIDE SEQUENCE [LARGE SCALE GENOMIC DNA]</scope>
    <source>
        <strain evidence="2 3">CLUC14</strain>
    </source>
</reference>
<sequence>MKRLAIVGISLAVGAELITLLLGDRRVVGWVSAIAAALVLLAVRRRLADRGAAPAEPVANDAEESLRDWMVRTHTLIQWSESTRGDWDHHLRPTLAREFFMATGAQQAKDPAAMQATGRMVFGDHLWPWVDPQNVLRSSRGEPGPGRATLDEILHRLERL</sequence>
<keyword evidence="1" id="KW-1133">Transmembrane helix</keyword>
<dbReference type="STRING" id="280871.TL10_08260"/>
<dbReference type="OrthoDB" id="4571146at2"/>
<dbReference type="EMBL" id="JXST01000009">
    <property type="protein sequence ID" value="KIU17348.1"/>
    <property type="molecule type" value="Genomic_DNA"/>
</dbReference>
<keyword evidence="1" id="KW-0472">Membrane</keyword>
<dbReference type="Proteomes" id="UP000032221">
    <property type="component" value="Unassembled WGS sequence"/>
</dbReference>
<dbReference type="AlphaFoldDB" id="A0A0D1J6Y9"/>
<evidence type="ECO:0000313" key="3">
    <source>
        <dbReference type="Proteomes" id="UP000032221"/>
    </source>
</evidence>
<evidence type="ECO:0000256" key="1">
    <source>
        <dbReference type="SAM" id="Phobius"/>
    </source>
</evidence>
<comment type="caution">
    <text evidence="2">The sequence shown here is derived from an EMBL/GenBank/DDBJ whole genome shotgun (WGS) entry which is preliminary data.</text>
</comment>
<keyword evidence="3" id="KW-1185">Reference proteome</keyword>